<accession>A0A507E708</accession>
<dbReference type="PANTHER" id="PTHR12400">
    <property type="entry name" value="INOSITOL POLYPHOSPHATE KINASE"/>
    <property type="match status" value="1"/>
</dbReference>
<comment type="caution">
    <text evidence="6">The sequence shown here is derived from an EMBL/GenBank/DDBJ whole genome shotgun (WGS) entry which is preliminary data.</text>
</comment>
<dbReference type="InterPro" id="IPR005522">
    <property type="entry name" value="IPK"/>
</dbReference>
<dbReference type="GO" id="GO:0005634">
    <property type="term" value="C:nucleus"/>
    <property type="evidence" value="ECO:0007669"/>
    <property type="project" value="TreeGrafter"/>
</dbReference>
<dbReference type="EC" id="2.7.-.-" evidence="4"/>
<evidence type="ECO:0000256" key="1">
    <source>
        <dbReference type="ARBA" id="ARBA00007374"/>
    </source>
</evidence>
<dbReference type="Gene3D" id="3.30.470.160">
    <property type="entry name" value="Inositol polyphosphate kinase"/>
    <property type="match status" value="1"/>
</dbReference>
<protein>
    <recommendedName>
        <fullName evidence="4">Kinase</fullName>
        <ecNumber evidence="4">2.7.-.-</ecNumber>
    </recommendedName>
</protein>
<evidence type="ECO:0000256" key="3">
    <source>
        <dbReference type="ARBA" id="ARBA00022777"/>
    </source>
</evidence>
<feature type="compositionally biased region" description="Polar residues" evidence="5">
    <location>
        <begin position="354"/>
        <end position="374"/>
    </location>
</feature>
<evidence type="ECO:0000256" key="4">
    <source>
        <dbReference type="RuleBase" id="RU363090"/>
    </source>
</evidence>
<feature type="compositionally biased region" description="Polar residues" evidence="5">
    <location>
        <begin position="150"/>
        <end position="164"/>
    </location>
</feature>
<dbReference type="EMBL" id="QEAQ01000022">
    <property type="protein sequence ID" value="TPX59682.1"/>
    <property type="molecule type" value="Genomic_DNA"/>
</dbReference>
<evidence type="ECO:0000313" key="6">
    <source>
        <dbReference type="EMBL" id="TPX59682.1"/>
    </source>
</evidence>
<dbReference type="GO" id="GO:0005737">
    <property type="term" value="C:cytoplasm"/>
    <property type="evidence" value="ECO:0007669"/>
    <property type="project" value="TreeGrafter"/>
</dbReference>
<feature type="compositionally biased region" description="Low complexity" evidence="5">
    <location>
        <begin position="930"/>
        <end position="941"/>
    </location>
</feature>
<reference evidence="6 7" key="1">
    <citation type="journal article" date="2019" name="Sci. Rep.">
        <title>Comparative genomics of chytrid fungi reveal insights into the obligate biotrophic and pathogenic lifestyle of Synchytrium endobioticum.</title>
        <authorList>
            <person name="van de Vossenberg B.T.L.H."/>
            <person name="Warris S."/>
            <person name="Nguyen H.D.T."/>
            <person name="van Gent-Pelzer M.P.E."/>
            <person name="Joly D.L."/>
            <person name="van de Geest H.C."/>
            <person name="Bonants P.J.M."/>
            <person name="Smith D.S."/>
            <person name="Levesque C.A."/>
            <person name="van der Lee T.A.J."/>
        </authorList>
    </citation>
    <scope>NUCLEOTIDE SEQUENCE [LARGE SCALE GENOMIC DNA]</scope>
    <source>
        <strain evidence="6 7">CBS 809.83</strain>
    </source>
</reference>
<feature type="region of interest" description="Disordered" evidence="5">
    <location>
        <begin position="880"/>
        <end position="1013"/>
    </location>
</feature>
<keyword evidence="2 4" id="KW-0808">Transferase</keyword>
<comment type="similarity">
    <text evidence="1 4">Belongs to the inositol phosphokinase (IPK) family.</text>
</comment>
<name>A0A507E708_9FUNG</name>
<evidence type="ECO:0000256" key="2">
    <source>
        <dbReference type="ARBA" id="ARBA00022679"/>
    </source>
</evidence>
<feature type="compositionally biased region" description="Low complexity" evidence="5">
    <location>
        <begin position="956"/>
        <end position="966"/>
    </location>
</feature>
<dbReference type="GO" id="GO:0000824">
    <property type="term" value="F:inositol-1,4,5,6-tetrakisphosphate 3-kinase activity"/>
    <property type="evidence" value="ECO:0007669"/>
    <property type="project" value="TreeGrafter"/>
</dbReference>
<evidence type="ECO:0000256" key="5">
    <source>
        <dbReference type="SAM" id="MobiDB-lite"/>
    </source>
</evidence>
<feature type="compositionally biased region" description="Polar residues" evidence="5">
    <location>
        <begin position="472"/>
        <end position="483"/>
    </location>
</feature>
<feature type="compositionally biased region" description="Basic and acidic residues" evidence="5">
    <location>
        <begin position="380"/>
        <end position="394"/>
    </location>
</feature>
<dbReference type="PANTHER" id="PTHR12400:SF21">
    <property type="entry name" value="KINASE"/>
    <property type="match status" value="1"/>
</dbReference>
<feature type="region of interest" description="Disordered" evidence="5">
    <location>
        <begin position="333"/>
        <end position="483"/>
    </location>
</feature>
<dbReference type="InterPro" id="IPR038286">
    <property type="entry name" value="IPK_sf"/>
</dbReference>
<keyword evidence="3 4" id="KW-0418">Kinase</keyword>
<organism evidence="6 7">
    <name type="scientific">Powellomyces hirtus</name>
    <dbReference type="NCBI Taxonomy" id="109895"/>
    <lineage>
        <taxon>Eukaryota</taxon>
        <taxon>Fungi</taxon>
        <taxon>Fungi incertae sedis</taxon>
        <taxon>Chytridiomycota</taxon>
        <taxon>Chytridiomycota incertae sedis</taxon>
        <taxon>Chytridiomycetes</taxon>
        <taxon>Spizellomycetales</taxon>
        <taxon>Powellomycetaceae</taxon>
        <taxon>Powellomyces</taxon>
    </lineage>
</organism>
<gene>
    <name evidence="6" type="ORF">PhCBS80983_g02293</name>
</gene>
<dbReference type="SUPFAM" id="SSF56104">
    <property type="entry name" value="SAICAR synthase-like"/>
    <property type="match status" value="1"/>
</dbReference>
<dbReference type="Pfam" id="PF03770">
    <property type="entry name" value="IPK"/>
    <property type="match status" value="1"/>
</dbReference>
<dbReference type="GO" id="GO:0046854">
    <property type="term" value="P:phosphatidylinositol phosphate biosynthetic process"/>
    <property type="evidence" value="ECO:0007669"/>
    <property type="project" value="TreeGrafter"/>
</dbReference>
<feature type="compositionally biased region" description="Low complexity" evidence="5">
    <location>
        <begin position="74"/>
        <end position="89"/>
    </location>
</feature>
<evidence type="ECO:0000313" key="7">
    <source>
        <dbReference type="Proteomes" id="UP000318582"/>
    </source>
</evidence>
<dbReference type="GO" id="GO:0008440">
    <property type="term" value="F:inositol-1,4,5-trisphosphate 3-kinase activity"/>
    <property type="evidence" value="ECO:0007669"/>
    <property type="project" value="TreeGrafter"/>
</dbReference>
<dbReference type="GO" id="GO:0032958">
    <property type="term" value="P:inositol phosphate biosynthetic process"/>
    <property type="evidence" value="ECO:0007669"/>
    <property type="project" value="InterPro"/>
</dbReference>
<sequence>MRVVLPADSESLSEPPQALAQALSDSFLANIINTRPEFCLTGPAGVRGNAAAAAASGGGGAFGASHASDSDCLSTTAPASTSAVAPKAVDPTRTPHPTPPMKIPLLGEGSYSCRQSSHTSLVSPSASYHSLQHYSSSDASLSRSHDIPRSLNTTRHARSMSFNNSDDDDDDNLHWRGGGFRNSPPSLPLVPYKNQVGGHASFLRFSDKALCKPLNAKERDFYEAVESMHPEIKSFIATYLGVVNVTYSTLPEDADTFGVAEGTPVVILEENKHILFDDFEDLDHSGNGSTDSVSQRYSRKLQQQVFKDALSPQSLRARFAQLRSAVGAMQRRHSFGSTSAERPCTDDFADPCHTTPTKIKSPLSSDCTMQQDASAPSKPAVDDTQRMDSEHDPDPSSCAAGTDPLTPIFQMSEDEEDRAPDARPKRIHASPPRTAHLHPRLIRSPSTPVRPSALPPIDDPALPSTPAPSAPNRTNTAPTPSSVNYNPWSLHLYNNTMSKISKGDKGKRRTDQFLLLEDLTEGFHFPCILDLKMGSRQHGVYATPEKRISQEKKCEKSTSKKLGVRICGMQVYKQNTGTFTYLDKYVGRQINAANFKQSLLSFLDNGEKYLIGYIPKMLDKLRKLYKVVSKMPTYRFYASSLLILYDGGWATEDPESASRLGSSLLVTLTGEDGEPINFDPSSPTSPTPGPRDVDMKMIDFANCVSNAQLLRRMDDPAAGETDELLSATAANMGSPPLEAAMEAAQRTVRVPFPPTTRGPDNGYLLGLRTLIHSFEELYRELGPEAPPSSSTVSVSVDSGATTTVTTTTSARGSFDAQGHVYKNTLSATQRVHIGTRVTGLADILSPEPILFAGGTQSTTASSFSAQSAPAAYPATTATATDSSAVGAPPAGPSASSASSTSSVASSLSKHMRRPSGYVLVRRDTVSQAPGSGSSSRSSSFSKTHLGAVDNKHHTSDSGADDASSPSIHSGDHETMESRPTIDIPLPQFRNLAAPQQQPRVVKRASVATPPSSL</sequence>
<dbReference type="STRING" id="109895.A0A507E708"/>
<dbReference type="AlphaFoldDB" id="A0A507E708"/>
<dbReference type="Proteomes" id="UP000318582">
    <property type="component" value="Unassembled WGS sequence"/>
</dbReference>
<feature type="compositionally biased region" description="Low complexity" evidence="5">
    <location>
        <begin position="880"/>
        <end position="906"/>
    </location>
</feature>
<keyword evidence="7" id="KW-1185">Reference proteome</keyword>
<proteinExistence type="inferred from homology"/>
<feature type="region of interest" description="Disordered" evidence="5">
    <location>
        <begin position="65"/>
        <end position="118"/>
    </location>
</feature>
<feature type="region of interest" description="Disordered" evidence="5">
    <location>
        <begin position="672"/>
        <end position="691"/>
    </location>
</feature>
<feature type="compositionally biased region" description="Pro residues" evidence="5">
    <location>
        <begin position="453"/>
        <end position="469"/>
    </location>
</feature>
<feature type="region of interest" description="Disordered" evidence="5">
    <location>
        <begin position="135"/>
        <end position="179"/>
    </location>
</feature>